<feature type="region of interest" description="Disordered" evidence="1">
    <location>
        <begin position="125"/>
        <end position="160"/>
    </location>
</feature>
<evidence type="ECO:0000256" key="1">
    <source>
        <dbReference type="SAM" id="MobiDB-lite"/>
    </source>
</evidence>
<feature type="chain" id="PRO_5015535331" evidence="2">
    <location>
        <begin position="20"/>
        <end position="1089"/>
    </location>
</feature>
<reference evidence="3" key="1">
    <citation type="submission" date="2017-12" db="EMBL/GenBank/DDBJ databases">
        <title>Gene loss provides genomic basis for host adaptation in cereal stripe rust fungi.</title>
        <authorList>
            <person name="Xia C."/>
        </authorList>
    </citation>
    <scope>NUCLEOTIDE SEQUENCE [LARGE SCALE GENOMIC DNA]</scope>
    <source>
        <strain evidence="3">93-210</strain>
    </source>
</reference>
<evidence type="ECO:0000256" key="2">
    <source>
        <dbReference type="SAM" id="SignalP"/>
    </source>
</evidence>
<gene>
    <name evidence="3" type="ORF">PSTT_07956</name>
</gene>
<name>A0A2S4VEH8_9BASI</name>
<proteinExistence type="predicted"/>
<protein>
    <submittedName>
        <fullName evidence="3">Uncharacterized protein</fullName>
    </submittedName>
</protein>
<keyword evidence="4" id="KW-1185">Reference proteome</keyword>
<organism evidence="3 4">
    <name type="scientific">Puccinia striiformis</name>
    <dbReference type="NCBI Taxonomy" id="27350"/>
    <lineage>
        <taxon>Eukaryota</taxon>
        <taxon>Fungi</taxon>
        <taxon>Dikarya</taxon>
        <taxon>Basidiomycota</taxon>
        <taxon>Pucciniomycotina</taxon>
        <taxon>Pucciniomycetes</taxon>
        <taxon>Pucciniales</taxon>
        <taxon>Pucciniaceae</taxon>
        <taxon>Puccinia</taxon>
    </lineage>
</organism>
<accession>A0A2S4VEH8</accession>
<dbReference type="Proteomes" id="UP000239156">
    <property type="component" value="Unassembled WGS sequence"/>
</dbReference>
<evidence type="ECO:0000313" key="4">
    <source>
        <dbReference type="Proteomes" id="UP000239156"/>
    </source>
</evidence>
<dbReference type="AlphaFoldDB" id="A0A2S4VEH8"/>
<dbReference type="EMBL" id="PKSL01000070">
    <property type="protein sequence ID" value="POW07875.1"/>
    <property type="molecule type" value="Genomic_DNA"/>
</dbReference>
<evidence type="ECO:0000313" key="3">
    <source>
        <dbReference type="EMBL" id="POW07875.1"/>
    </source>
</evidence>
<dbReference type="VEuPathDB" id="FungiDB:PSHT_07478"/>
<keyword evidence="2" id="KW-0732">Signal</keyword>
<dbReference type="VEuPathDB" id="FungiDB:PSTT_07956"/>
<feature type="signal peptide" evidence="2">
    <location>
        <begin position="1"/>
        <end position="19"/>
    </location>
</feature>
<comment type="caution">
    <text evidence="3">The sequence shown here is derived from an EMBL/GenBank/DDBJ whole genome shotgun (WGS) entry which is preliminary data.</text>
</comment>
<feature type="compositionally biased region" description="Polar residues" evidence="1">
    <location>
        <begin position="140"/>
        <end position="160"/>
    </location>
</feature>
<sequence>MKAGATLLFTLSLGQVGLCFPTGQAIHVLDDPAKVLSPWSVADDPIDRLQQTGTEDIFDWINMDSLDHLIEWDDIEPLQIPSNQAHHSEQEREPLVPTLPPFEESALERPVDYSEILTTVNHEGQDAYHPTHSHYPYQVKNPSQIPEDNQNLVQQGTGSCNPQEKIYSQYHASESSLAPAQCSLTGPSHFQSLPTGPSLSLNPHQALANHAQCEQHMTHIKDQAISKKKEDLEWQDRLYKRLKRISKKNIENPLLEEYIKIFRKNYADLPFVAKRIPKTDIIDFVKLPVQVVRTLCLVLIDWLIKEISNPNGSLPVSGLIGKSPYPMNENSFGHVQKVLLNFFSKPISKEDCIATCLSILKVFPDSSLYSFDFLTSVPETETASLLDSRHQLFQKAINSFNLQEKIESKAVSSTINGFLLLAVNNIPENICPEKCWKDVSGLMGKGESSMFQRIQECLCIPNQNHTQKRFGNLPAHLLSIKKSQIGKSTQNIPSSNINHNEAGEILRPSSLIKRAKFLVSNLIFFQNLLFKYLLKGSRFENLEGKFMDWIMGELLNPKGSLPVFGKVEGVTQPLDKKQFGGLQVLVINHLSVSTSVITPQVFAQISIFLNGCWFKNFYPNEWNSMFSNNESFWFLMAKATFLFALSLGRVGLCSPIGQATHVLDKPAEVSTWIVGDDLTDGLPLSETEDISKWLNMDALDNPVEWHDIEPMQNTSHQAHHSEQGRELMLPLLPRFEESGLEGPFDSSGVPSIVHHAGRDVCQPSPTHSHHSHNSQNPALMAECLFNLQSRRSHKLEENIQSKHWVSEPSLMTHIGPSHYQSLPTGPSVSLNPHEGPAASARIGQHVNPIQEMAVDKYMDRLKQEYEALPLLDTRSLKTGRIGFGKLPVQIVKSVGLVRPAKQNGNEPIRKQRFLDYMENLINWITFISTLPTRKLYTRKYEYTVPTQVINWLIKEIFDPDDSLPVLGTAKTSTYPMDESAFGDLQKILINFFSKHSSKEDYIRTCLSILKYFPSTSHHNLDFIYNFSKPERQYQFMTKDQMMMKEIHSFQLHKRILFSMGQNRKLSGLKRKRKAQNHINENKKIKMTKS</sequence>